<evidence type="ECO:0000313" key="2">
    <source>
        <dbReference type="EMBL" id="GBG30749.1"/>
    </source>
</evidence>
<dbReference type="Proteomes" id="UP000241890">
    <property type="component" value="Unassembled WGS sequence"/>
</dbReference>
<feature type="region of interest" description="Disordered" evidence="1">
    <location>
        <begin position="140"/>
        <end position="161"/>
    </location>
</feature>
<dbReference type="PANTHER" id="PTHR13056:SF0">
    <property type="entry name" value="VACUOLAR FUSION PROTEIN CCZ1 HOMOLOG-RELATED"/>
    <property type="match status" value="1"/>
</dbReference>
<sequence>MEALFVFNRKIGSTDEAATVSERTEKLLFYSSTCGDALEEQLERLSMCEAFIDLCRSFDADDPCEAVFLDNHAYAMLECEPDTWIVVCCRTRLGDMKEDELVGLTSSSFATYLYRSPAVASSSKRSPIGKLPFRRNVSNASMRRRASKSHPSHGDSNVSDSRIVETADPSVHVLRALLDRMYKLFLLYHGTIQGLLWPEHVQEDIPMRLKTLRKILRKTRQLQELVDEGDLNPDPEQEKLLREREDNEDSLASMLAQSTADKAREMLASFLPAFLSQVDFTRLHLLYEDCALPFATVEKDVMVSVQLLMDRLQGTFPSSVQSCALLHAGEIVWSSLPMDMLRSMHALLDIILCERAESPHSASDGSNGRSRIQDGRLASANGDEGAIAASLADRHAYPLSPGFLRMGSASESNEHSRPEDTTELYFPALFNSSEGVFQRVAVYGMDRMIALVLLPSTDPKNATEWSTPQLLELAGNLEGFLHSELSTLVCVLGRGRTFLSTMSATSTTGEPEEQYLYINEGSSVVSIADAWLSKVQGPGAGAFPSNHDLGLLFTSNLLTAINNARREFSTEATERMLIIQFVRPNSYQQQSSCWLASIKSGTRQVYLMVDPKHSFEYVNQRARALREGALHSILL</sequence>
<dbReference type="GO" id="GO:0035658">
    <property type="term" value="C:Mon1-Ccz1 complex"/>
    <property type="evidence" value="ECO:0007669"/>
    <property type="project" value="InterPro"/>
</dbReference>
<proteinExistence type="predicted"/>
<evidence type="ECO:0000256" key="1">
    <source>
        <dbReference type="SAM" id="MobiDB-lite"/>
    </source>
</evidence>
<reference evidence="2 3" key="1">
    <citation type="submission" date="2017-12" db="EMBL/GenBank/DDBJ databases">
        <title>Sequencing, de novo assembly and annotation of complete genome of a new Thraustochytrid species, strain FCC1311.</title>
        <authorList>
            <person name="Sedici K."/>
            <person name="Godart F."/>
            <person name="Aiese Cigliano R."/>
            <person name="Sanseverino W."/>
            <person name="Barakat M."/>
            <person name="Ortet P."/>
            <person name="Marechal E."/>
            <person name="Cagnac O."/>
            <person name="Amato A."/>
        </authorList>
    </citation>
    <scope>NUCLEOTIDE SEQUENCE [LARGE SCALE GENOMIC DNA]</scope>
</reference>
<comment type="caution">
    <text evidence="2">The sequence shown here is derived from an EMBL/GenBank/DDBJ whole genome shotgun (WGS) entry which is preliminary data.</text>
</comment>
<dbReference type="EMBL" id="BEYU01000083">
    <property type="protein sequence ID" value="GBG30749.1"/>
    <property type="molecule type" value="Genomic_DNA"/>
</dbReference>
<keyword evidence="3" id="KW-1185">Reference proteome</keyword>
<dbReference type="InParanoid" id="A0A2R5GKA0"/>
<name>A0A2R5GKA0_9STRA</name>
<dbReference type="AlphaFoldDB" id="A0A2R5GKA0"/>
<dbReference type="InterPro" id="IPR013176">
    <property type="entry name" value="Ccz1"/>
</dbReference>
<feature type="compositionally biased region" description="Basic residues" evidence="1">
    <location>
        <begin position="142"/>
        <end position="151"/>
    </location>
</feature>
<protein>
    <submittedName>
        <fullName evidence="2">Vacuolar fusion protein CCZ1-like</fullName>
    </submittedName>
</protein>
<accession>A0A2R5GKA0</accession>
<dbReference type="GO" id="GO:0016192">
    <property type="term" value="P:vesicle-mediated transport"/>
    <property type="evidence" value="ECO:0007669"/>
    <property type="project" value="InterPro"/>
</dbReference>
<gene>
    <name evidence="2" type="ORF">FCC1311_069692</name>
</gene>
<organism evidence="2 3">
    <name type="scientific">Hondaea fermentalgiana</name>
    <dbReference type="NCBI Taxonomy" id="2315210"/>
    <lineage>
        <taxon>Eukaryota</taxon>
        <taxon>Sar</taxon>
        <taxon>Stramenopiles</taxon>
        <taxon>Bigyra</taxon>
        <taxon>Labyrinthulomycetes</taxon>
        <taxon>Thraustochytrida</taxon>
        <taxon>Thraustochytriidae</taxon>
        <taxon>Hondaea</taxon>
    </lineage>
</organism>
<evidence type="ECO:0000313" key="3">
    <source>
        <dbReference type="Proteomes" id="UP000241890"/>
    </source>
</evidence>
<dbReference type="PANTHER" id="PTHR13056">
    <property type="entry name" value="VACUOLAR FUSION PROTEIN CCZ1 HOMOLOG-RELATED"/>
    <property type="match status" value="1"/>
</dbReference>